<name>A0A326RK21_9BACT</name>
<dbReference type="PANTHER" id="PTHR40518">
    <property type="entry name" value="ACETOACETATE DECARBOXYLASE"/>
    <property type="match status" value="1"/>
</dbReference>
<keyword evidence="2" id="KW-1185">Reference proteome</keyword>
<evidence type="ECO:0000313" key="1">
    <source>
        <dbReference type="EMBL" id="PZV76387.1"/>
    </source>
</evidence>
<dbReference type="GO" id="GO:0016829">
    <property type="term" value="F:lyase activity"/>
    <property type="evidence" value="ECO:0007669"/>
    <property type="project" value="InterPro"/>
</dbReference>
<dbReference type="Proteomes" id="UP000248917">
    <property type="component" value="Unassembled WGS sequence"/>
</dbReference>
<dbReference type="Pfam" id="PF06314">
    <property type="entry name" value="ADC"/>
    <property type="match status" value="1"/>
</dbReference>
<protein>
    <submittedName>
        <fullName evidence="1">Acetoacetate decarboxylase</fullName>
    </submittedName>
</protein>
<dbReference type="AlphaFoldDB" id="A0A326RK21"/>
<dbReference type="EMBL" id="QKTX01000025">
    <property type="protein sequence ID" value="PZV76387.1"/>
    <property type="molecule type" value="Genomic_DNA"/>
</dbReference>
<evidence type="ECO:0000313" key="2">
    <source>
        <dbReference type="Proteomes" id="UP000248917"/>
    </source>
</evidence>
<dbReference type="InterPro" id="IPR010451">
    <property type="entry name" value="Acetoacetate_decarboxylase"/>
</dbReference>
<dbReference type="SUPFAM" id="SSF160104">
    <property type="entry name" value="Acetoacetate decarboxylase-like"/>
    <property type="match status" value="1"/>
</dbReference>
<dbReference type="OrthoDB" id="323772at2"/>
<sequence>MPEHSKILQDLHLVLKAPPPWTLQGEGILLFFKFKKEWVEEQGHLPAHLKGKFKGGLGYVMLVDYQKSPVGPYHEVLIIPGKFRKTRRQAITKIYVDSEASTQNGRNNWGIPKITLPISWKKEKGKDIITIYSGKEEVFHTEITHGGLAFPVSTTLLPIRLCQTLNKVKYYTKPYGNGWGKLAKIKRLDLDPDFFPDIRGISPLFAIKVNPFTIHFPEATYGDEHI</sequence>
<proteinExistence type="predicted"/>
<dbReference type="Gene3D" id="2.40.400.10">
    <property type="entry name" value="Acetoacetate decarboxylase-like"/>
    <property type="match status" value="1"/>
</dbReference>
<accession>A0A326RK21</accession>
<dbReference type="RefSeq" id="WP_111395018.1">
    <property type="nucleotide sequence ID" value="NZ_QKTX01000025.1"/>
</dbReference>
<dbReference type="PANTHER" id="PTHR40518:SF1">
    <property type="entry name" value="ACETOACETATE DECARBOXYLASE"/>
    <property type="match status" value="1"/>
</dbReference>
<comment type="caution">
    <text evidence="1">The sequence shown here is derived from an EMBL/GenBank/DDBJ whole genome shotgun (WGS) entry which is preliminary data.</text>
</comment>
<gene>
    <name evidence="1" type="ORF">CLV31_12516</name>
</gene>
<reference evidence="1 2" key="1">
    <citation type="submission" date="2018-06" db="EMBL/GenBank/DDBJ databases">
        <title>Genomic Encyclopedia of Archaeal and Bacterial Type Strains, Phase II (KMG-II): from individual species to whole genera.</title>
        <authorList>
            <person name="Goeker M."/>
        </authorList>
    </citation>
    <scope>NUCLEOTIDE SEQUENCE [LARGE SCALE GENOMIC DNA]</scope>
    <source>
        <strain evidence="1 2">T4</strain>
    </source>
</reference>
<dbReference type="InterPro" id="IPR023375">
    <property type="entry name" value="ADC_dom_sf"/>
</dbReference>
<organism evidence="1 2">
    <name type="scientific">Algoriphagus aquaeductus</name>
    <dbReference type="NCBI Taxonomy" id="475299"/>
    <lineage>
        <taxon>Bacteria</taxon>
        <taxon>Pseudomonadati</taxon>
        <taxon>Bacteroidota</taxon>
        <taxon>Cytophagia</taxon>
        <taxon>Cytophagales</taxon>
        <taxon>Cyclobacteriaceae</taxon>
        <taxon>Algoriphagus</taxon>
    </lineage>
</organism>